<dbReference type="Proteomes" id="UP000249340">
    <property type="component" value="Chromosome"/>
</dbReference>
<keyword evidence="2" id="KW-1185">Reference proteome</keyword>
<dbReference type="KEGG" id="stri:C7M71_024235"/>
<dbReference type="AlphaFoldDB" id="A0A345T243"/>
<dbReference type="EMBL" id="CP031264">
    <property type="protein sequence ID" value="AXI80048.1"/>
    <property type="molecule type" value="Genomic_DNA"/>
</dbReference>
<gene>
    <name evidence="1" type="ORF">C7M71_024235</name>
</gene>
<accession>A0A345T243</accession>
<evidence type="ECO:0000313" key="2">
    <source>
        <dbReference type="Proteomes" id="UP000249340"/>
    </source>
</evidence>
<dbReference type="Pfam" id="PF19380">
    <property type="entry name" value="DUF5955"/>
    <property type="match status" value="1"/>
</dbReference>
<proteinExistence type="predicted"/>
<evidence type="ECO:0000313" key="1">
    <source>
        <dbReference type="EMBL" id="AXI80048.1"/>
    </source>
</evidence>
<organism evidence="1 2">
    <name type="scientific">Peterkaempfera bronchialis</name>
    <dbReference type="NCBI Taxonomy" id="2126346"/>
    <lineage>
        <taxon>Bacteria</taxon>
        <taxon>Bacillati</taxon>
        <taxon>Actinomycetota</taxon>
        <taxon>Actinomycetes</taxon>
        <taxon>Kitasatosporales</taxon>
        <taxon>Streptomycetaceae</taxon>
        <taxon>Peterkaempfera</taxon>
    </lineage>
</organism>
<dbReference type="RefSeq" id="WP_111490348.1">
    <property type="nucleotide sequence ID" value="NZ_CP031264.1"/>
</dbReference>
<dbReference type="InterPro" id="IPR045999">
    <property type="entry name" value="DUF5955"/>
</dbReference>
<name>A0A345T243_9ACTN</name>
<protein>
    <submittedName>
        <fullName evidence="1">Uncharacterized protein</fullName>
    </submittedName>
</protein>
<reference evidence="2" key="1">
    <citation type="submission" date="2018-07" db="EMBL/GenBank/DDBJ databases">
        <title>Streptacidiphilus bronchialis DSM 106435 chromosome.</title>
        <authorList>
            <person name="Batra D."/>
            <person name="Gulvik C.A."/>
        </authorList>
    </citation>
    <scope>NUCLEOTIDE SEQUENCE [LARGE SCALE GENOMIC DNA]</scope>
    <source>
        <strain evidence="2">DSM 106435</strain>
    </source>
</reference>
<sequence length="136" mass="13384">MTTTPDEHAGGAGGAIHIAGSVTGNVQTGSHARAEYTRYGGGGAGAAETAAVRQLLAAVEALREQLRAADPAALPGGAAQAAEAALEEVAEAAPGTGEPERGRIQRAVFTLTGALASAAGLAEAVRALRDAAAPWF</sequence>